<organism evidence="1 2">
    <name type="scientific">Pandoraea thiooxydans</name>
    <dbReference type="NCBI Taxonomy" id="445709"/>
    <lineage>
        <taxon>Bacteria</taxon>
        <taxon>Pseudomonadati</taxon>
        <taxon>Pseudomonadota</taxon>
        <taxon>Betaproteobacteria</taxon>
        <taxon>Burkholderiales</taxon>
        <taxon>Burkholderiaceae</taxon>
        <taxon>Pandoraea</taxon>
    </lineage>
</organism>
<dbReference type="Pfam" id="PF08895">
    <property type="entry name" value="DUF1840"/>
    <property type="match status" value="1"/>
</dbReference>
<sequence>MLITFKSTAAPALIMQTDLARFLLGLIDKKLGERGVISHTEMDVAIAKLEAAMAQDKQHIEAMKAEHTDPEERDEEELLGLSQRAYPLLDMLREARKENADVMWGV</sequence>
<dbReference type="OrthoDB" id="5296629at2"/>
<dbReference type="RefSeq" id="WP_047215196.1">
    <property type="nucleotide sequence ID" value="NZ_CP011568.3"/>
</dbReference>
<accession>A0A0G3ETE6</accession>
<gene>
    <name evidence="1" type="ORF">ABW99_14815</name>
</gene>
<dbReference type="Proteomes" id="UP000036700">
    <property type="component" value="Chromosome"/>
</dbReference>
<name>A0A0G3ETE6_9BURK</name>
<evidence type="ECO:0000313" key="2">
    <source>
        <dbReference type="Proteomes" id="UP000036700"/>
    </source>
</evidence>
<protein>
    <recommendedName>
        <fullName evidence="3">DUF1840 domain-containing protein</fullName>
    </recommendedName>
</protein>
<evidence type="ECO:0000313" key="1">
    <source>
        <dbReference type="EMBL" id="AKJ69299.1"/>
    </source>
</evidence>
<dbReference type="STRING" id="445709.ABW99_14815"/>
<dbReference type="EMBL" id="CP011568">
    <property type="protein sequence ID" value="AKJ69299.1"/>
    <property type="molecule type" value="Genomic_DNA"/>
</dbReference>
<keyword evidence="2" id="KW-1185">Reference proteome</keyword>
<evidence type="ECO:0008006" key="3">
    <source>
        <dbReference type="Google" id="ProtNLM"/>
    </source>
</evidence>
<proteinExistence type="predicted"/>
<dbReference type="AlphaFoldDB" id="A0A0G3ETE6"/>
<dbReference type="KEGG" id="ptx:ABW99_14815"/>
<dbReference type="PATRIC" id="fig|445709.3.peg.3135"/>
<dbReference type="InterPro" id="IPR014991">
    <property type="entry name" value="DUF1840"/>
</dbReference>
<reference evidence="2" key="1">
    <citation type="submission" date="2015-06" db="EMBL/GenBank/DDBJ databases">
        <authorList>
            <person name="Lim Y.L."/>
            <person name="Ee R."/>
            <person name="Yong D."/>
            <person name="How K.Y."/>
            <person name="Yin W.F."/>
            <person name="Chan K.G."/>
        </authorList>
    </citation>
    <scope>NUCLEOTIDE SEQUENCE [LARGE SCALE GENOMIC DNA]</scope>
    <source>
        <strain evidence="2">DSM 25325</strain>
    </source>
</reference>